<evidence type="ECO:0000313" key="9">
    <source>
        <dbReference type="EMBL" id="ORC57196.1"/>
    </source>
</evidence>
<dbReference type="PANTHER" id="PTHR22960:SF29">
    <property type="entry name" value="CYCLIC PYRANOPTERIN MONOPHOSPHATE SYNTHASE"/>
    <property type="match status" value="1"/>
</dbReference>
<evidence type="ECO:0000256" key="5">
    <source>
        <dbReference type="ARBA" id="ARBA00023239"/>
    </source>
</evidence>
<keyword evidence="5 7" id="KW-0456">Lyase</keyword>
<dbReference type="STRING" id="1958950.BZK31_21060"/>
<evidence type="ECO:0000256" key="4">
    <source>
        <dbReference type="ARBA" id="ARBA00023150"/>
    </source>
</evidence>
<dbReference type="SUPFAM" id="SSF55040">
    <property type="entry name" value="Molybdenum cofactor biosynthesis protein C, MoaC"/>
    <property type="match status" value="1"/>
</dbReference>
<dbReference type="InterPro" id="IPR036522">
    <property type="entry name" value="MoaC_sf"/>
</dbReference>
<dbReference type="PANTHER" id="PTHR22960">
    <property type="entry name" value="MOLYBDOPTERIN COFACTOR SYNTHESIS PROTEIN A"/>
    <property type="match status" value="1"/>
</dbReference>
<dbReference type="Proteomes" id="UP000192815">
    <property type="component" value="Unassembled WGS sequence"/>
</dbReference>
<dbReference type="CDD" id="cd01420">
    <property type="entry name" value="MoaC_PE"/>
    <property type="match status" value="1"/>
</dbReference>
<dbReference type="FunFam" id="3.30.70.640:FF:000001">
    <property type="entry name" value="Cyclic pyranopterin monophosphate synthase"/>
    <property type="match status" value="1"/>
</dbReference>
<dbReference type="InterPro" id="IPR047594">
    <property type="entry name" value="MoaC_bact/euk"/>
</dbReference>
<dbReference type="EC" id="4.6.1.17" evidence="3 7"/>
<feature type="active site" evidence="7">
    <location>
        <position position="125"/>
    </location>
</feature>
<dbReference type="InterPro" id="IPR002820">
    <property type="entry name" value="Mopterin_CF_biosynth-C_dom"/>
</dbReference>
<sequence length="161" mass="16859">MLTHLDSQGRANMVDVTDKAVTSREAVACALVRMLPATLQMIVSGGHPKGDVFAVARIAGIQAAKKTSDLIPLCHPLMLTSVKVELAAEGNDAVRITARCKLAGQTGVEMEALTAASVAALTIYDMCKAVDRGMVIESVRLLEKLGGKSGHFIAGDVEASQ</sequence>
<proteinExistence type="inferred from homology"/>
<dbReference type="AlphaFoldDB" id="A0A1X0N132"/>
<dbReference type="UniPathway" id="UPA00344"/>
<dbReference type="EMBL" id="MUIO01000089">
    <property type="protein sequence ID" value="ORC57196.1"/>
    <property type="molecule type" value="Genomic_DNA"/>
</dbReference>
<protein>
    <recommendedName>
        <fullName evidence="3 7">Cyclic pyranopterin monophosphate synthase</fullName>
        <ecNumber evidence="3 7">4.6.1.17</ecNumber>
    </recommendedName>
    <alternativeName>
        <fullName evidence="7">Molybdenum cofactor biosynthesis protein C</fullName>
    </alternativeName>
</protein>
<evidence type="ECO:0000259" key="8">
    <source>
        <dbReference type="Pfam" id="PF01967"/>
    </source>
</evidence>
<feature type="binding site" evidence="7">
    <location>
        <begin position="73"/>
        <end position="75"/>
    </location>
    <ligand>
        <name>substrate</name>
    </ligand>
</feature>
<dbReference type="Gene3D" id="3.30.70.640">
    <property type="entry name" value="Molybdopterin cofactor biosynthesis C (MoaC) domain"/>
    <property type="match status" value="1"/>
</dbReference>
<evidence type="ECO:0000256" key="6">
    <source>
        <dbReference type="ARBA" id="ARBA00055087"/>
    </source>
</evidence>
<dbReference type="NCBIfam" id="NF006870">
    <property type="entry name" value="PRK09364.1"/>
    <property type="match status" value="1"/>
</dbReference>
<dbReference type="NCBIfam" id="TIGR00581">
    <property type="entry name" value="moaC"/>
    <property type="match status" value="1"/>
</dbReference>
<accession>A0A1X0N132</accession>
<comment type="caution">
    <text evidence="9">The sequence shown here is derived from an EMBL/GenBank/DDBJ whole genome shotgun (WGS) entry which is preliminary data.</text>
</comment>
<name>A0A1X0N132_9PSED</name>
<comment type="function">
    <text evidence="6 7">Catalyzes the conversion of (8S)-3',8-cyclo-7,8-dihydroguanosine 5'-triphosphate to cyclic pyranopterin monophosphate (cPMP).</text>
</comment>
<organism evidence="9 10">
    <name type="scientific">Pseudomonas floridensis</name>
    <dbReference type="NCBI Taxonomy" id="1958950"/>
    <lineage>
        <taxon>Bacteria</taxon>
        <taxon>Pseudomonadati</taxon>
        <taxon>Pseudomonadota</taxon>
        <taxon>Gammaproteobacteria</taxon>
        <taxon>Pseudomonadales</taxon>
        <taxon>Pseudomonadaceae</taxon>
        <taxon>Pseudomonas</taxon>
    </lineage>
</organism>
<feature type="domain" description="Molybdopterin cofactor biosynthesis C (MoaC)" evidence="8">
    <location>
        <begin position="13"/>
        <end position="147"/>
    </location>
</feature>
<reference evidence="10" key="1">
    <citation type="submission" date="2017-02" db="EMBL/GenBank/DDBJ databases">
        <title>Pseudomonas floridae sp. nov., a novel pathogenic bacterial species isolated from tomato.</title>
        <authorList>
            <person name="Timilsina S."/>
            <person name="Vallad G.E."/>
            <person name="Jones J.B."/>
        </authorList>
    </citation>
    <scope>NUCLEOTIDE SEQUENCE [LARGE SCALE GENOMIC DNA]</scope>
    <source>
        <strain evidence="10">GEV388</strain>
    </source>
</reference>
<evidence type="ECO:0000256" key="3">
    <source>
        <dbReference type="ARBA" id="ARBA00012575"/>
    </source>
</evidence>
<dbReference type="InterPro" id="IPR050105">
    <property type="entry name" value="MoCo_biosynth_MoaA/MoaC"/>
</dbReference>
<comment type="subunit">
    <text evidence="7">Homohexamer; trimer of dimers.</text>
</comment>
<comment type="catalytic activity">
    <reaction evidence="1 7">
        <text>(8S)-3',8-cyclo-7,8-dihydroguanosine 5'-triphosphate = cyclic pyranopterin phosphate + diphosphate</text>
        <dbReference type="Rhea" id="RHEA:49580"/>
        <dbReference type="ChEBI" id="CHEBI:33019"/>
        <dbReference type="ChEBI" id="CHEBI:59648"/>
        <dbReference type="ChEBI" id="CHEBI:131766"/>
        <dbReference type="EC" id="4.6.1.17"/>
    </reaction>
</comment>
<dbReference type="Pfam" id="PF01967">
    <property type="entry name" value="MoaC"/>
    <property type="match status" value="1"/>
</dbReference>
<gene>
    <name evidence="7" type="primary">moaC</name>
    <name evidence="9" type="ORF">BZK31_21060</name>
</gene>
<feature type="binding site" evidence="7">
    <location>
        <begin position="110"/>
        <end position="111"/>
    </location>
    <ligand>
        <name>substrate</name>
    </ligand>
</feature>
<keyword evidence="4 7" id="KW-0501">Molybdenum cofactor biosynthesis</keyword>
<evidence type="ECO:0000256" key="1">
    <source>
        <dbReference type="ARBA" id="ARBA00001637"/>
    </source>
</evidence>
<evidence type="ECO:0000313" key="10">
    <source>
        <dbReference type="Proteomes" id="UP000192815"/>
    </source>
</evidence>
<comment type="pathway">
    <text evidence="2 7">Cofactor biosynthesis; molybdopterin biosynthesis.</text>
</comment>
<dbReference type="GO" id="GO:0006777">
    <property type="term" value="P:Mo-molybdopterin cofactor biosynthetic process"/>
    <property type="evidence" value="ECO:0007669"/>
    <property type="project" value="UniProtKB-UniRule"/>
</dbReference>
<dbReference type="RefSeq" id="WP_083185078.1">
    <property type="nucleotide sequence ID" value="NZ_CBCRZR010000001.1"/>
</dbReference>
<keyword evidence="10" id="KW-1185">Reference proteome</keyword>
<dbReference type="OrthoDB" id="9794429at2"/>
<dbReference type="InterPro" id="IPR023045">
    <property type="entry name" value="MoaC"/>
</dbReference>
<comment type="similarity">
    <text evidence="7">Belongs to the MoaC family.</text>
</comment>
<dbReference type="GO" id="GO:0061799">
    <property type="term" value="F:cyclic pyranopterin monophosphate synthase activity"/>
    <property type="evidence" value="ECO:0007669"/>
    <property type="project" value="UniProtKB-UniRule"/>
</dbReference>
<evidence type="ECO:0000256" key="2">
    <source>
        <dbReference type="ARBA" id="ARBA00005046"/>
    </source>
</evidence>
<dbReference type="HAMAP" id="MF_01224_B">
    <property type="entry name" value="MoaC_B"/>
    <property type="match status" value="1"/>
</dbReference>
<evidence type="ECO:0000256" key="7">
    <source>
        <dbReference type="HAMAP-Rule" id="MF_01224"/>
    </source>
</evidence>